<sequence length="474" mass="54243">MLAGVFRSIASGLKHTRLKPQPLLQHYIAQHLQGIHTNRTMKLDKPEFHNLFTPELNHLSELFAKYDYELRIAGGAVRDILMGIQPQDLDFATTATPQEMKALFEKEGVRMLNTKGEEHGTITARINNKENFEVTTLRVDVVTDGRHAEVEFTTDWRIDAERRDLTINSMFLGLDGTLYDYFDGWTDLQNRRVAFVGDATKRIQEDYLRILRYFRFYGRIAELPNQHKDSTLEAIRENAGGLGGISGERIWTELKKIVVGNHAAPLMRCMYNLGLPQYIGFPLDGNLDEFDEVYSRAGQLQPRPMTMVAALLQEPGQIDDIIARLKISVEERKTGLLVMQLRGEGEQQTAQPLKHYQDLILKTPGSEQRQLLDRVCEVLKYKGDTAVLSELQAWTIPRFPVTGKHLMEKGIFFGLEVGWVKDKLVALWIDSNCSLTFEELMGRVDDLRKEVPREIQEKAAKKKTRVAKKMKTDK</sequence>
<keyword evidence="9" id="KW-0694">RNA-binding</keyword>
<evidence type="ECO:0000259" key="11">
    <source>
        <dbReference type="Pfam" id="PF12627"/>
    </source>
</evidence>
<reference evidence="12" key="1">
    <citation type="journal article" date="2020" name="Nat. Ecol. Evol.">
        <title>Deeply conserved synteny resolves early events in vertebrate evolution.</title>
        <authorList>
            <person name="Simakov O."/>
            <person name="Marletaz F."/>
            <person name="Yue J.X."/>
            <person name="O'Connell B."/>
            <person name="Jenkins J."/>
            <person name="Brandt A."/>
            <person name="Calef R."/>
            <person name="Tung C.H."/>
            <person name="Huang T.K."/>
            <person name="Schmutz J."/>
            <person name="Satoh N."/>
            <person name="Yu J.K."/>
            <person name="Putnam N.H."/>
            <person name="Green R.E."/>
            <person name="Rokhsar D.S."/>
        </authorList>
    </citation>
    <scope>NUCLEOTIDE SEQUENCE [LARGE SCALE GENOMIC DNA]</scope>
    <source>
        <strain evidence="12">S238N-H82</strain>
    </source>
</reference>
<dbReference type="CDD" id="cd05398">
    <property type="entry name" value="NT_ClassII-CCAase"/>
    <property type="match status" value="1"/>
</dbReference>
<evidence type="ECO:0000256" key="2">
    <source>
        <dbReference type="ARBA" id="ARBA00007265"/>
    </source>
</evidence>
<dbReference type="Pfam" id="PF12627">
    <property type="entry name" value="PolyA_pol_RNAbd"/>
    <property type="match status" value="1"/>
</dbReference>
<evidence type="ECO:0000256" key="4">
    <source>
        <dbReference type="ARBA" id="ARBA00022694"/>
    </source>
</evidence>
<dbReference type="InterPro" id="IPR032828">
    <property type="entry name" value="PolyA_RNA-bd"/>
</dbReference>
<dbReference type="PANTHER" id="PTHR46173">
    <property type="entry name" value="CCA TRNA NUCLEOTIDYLTRANSFERASE 1, MITOCHONDRIAL"/>
    <property type="match status" value="1"/>
</dbReference>
<evidence type="ECO:0000313" key="13">
    <source>
        <dbReference type="RefSeq" id="XP_035660552.1"/>
    </source>
</evidence>
<dbReference type="GO" id="GO:0001680">
    <property type="term" value="P:tRNA 3'-terminal CCA addition"/>
    <property type="evidence" value="ECO:0000318"/>
    <property type="project" value="GO_Central"/>
</dbReference>
<dbReference type="RefSeq" id="XP_035660552.1">
    <property type="nucleotide sequence ID" value="XM_035804659.1"/>
</dbReference>
<dbReference type="Proteomes" id="UP000001554">
    <property type="component" value="Chromosome 18"/>
</dbReference>
<dbReference type="InterPro" id="IPR050264">
    <property type="entry name" value="Bact_CCA-adding_enz_type3_sf"/>
</dbReference>
<keyword evidence="7" id="KW-0547">Nucleotide-binding</keyword>
<feature type="domain" description="Poly A polymerase head" evidence="10">
    <location>
        <begin position="70"/>
        <end position="193"/>
    </location>
</feature>
<dbReference type="OrthoDB" id="445712at2759"/>
<evidence type="ECO:0000259" key="10">
    <source>
        <dbReference type="Pfam" id="PF01743"/>
    </source>
</evidence>
<evidence type="ECO:0000313" key="12">
    <source>
        <dbReference type="Proteomes" id="UP000001554"/>
    </source>
</evidence>
<evidence type="ECO:0000256" key="9">
    <source>
        <dbReference type="RuleBase" id="RU003953"/>
    </source>
</evidence>
<reference evidence="13 14" key="2">
    <citation type="submission" date="2025-04" db="UniProtKB">
        <authorList>
            <consortium name="RefSeq"/>
        </authorList>
    </citation>
    <scope>IDENTIFICATION</scope>
    <source>
        <strain evidence="13 14">S238N-H82</strain>
        <tissue evidence="13 14">Testes</tissue>
    </source>
</reference>
<dbReference type="AlphaFoldDB" id="A0A9J7HLT3"/>
<dbReference type="GO" id="GO:1990180">
    <property type="term" value="P:mitochondrial tRNA 3'-end processing"/>
    <property type="evidence" value="ECO:0000318"/>
    <property type="project" value="GO_Central"/>
</dbReference>
<keyword evidence="3 9" id="KW-0808">Transferase</keyword>
<evidence type="ECO:0000256" key="6">
    <source>
        <dbReference type="ARBA" id="ARBA00022723"/>
    </source>
</evidence>
<dbReference type="OMA" id="ATTRICE"/>
<evidence type="ECO:0000256" key="3">
    <source>
        <dbReference type="ARBA" id="ARBA00022679"/>
    </source>
</evidence>
<keyword evidence="4" id="KW-0819">tRNA processing</keyword>
<gene>
    <name evidence="13 14" type="primary">LOC118405263</name>
</gene>
<dbReference type="GO" id="GO:0000166">
    <property type="term" value="F:nucleotide binding"/>
    <property type="evidence" value="ECO:0007669"/>
    <property type="project" value="UniProtKB-KW"/>
</dbReference>
<evidence type="ECO:0000256" key="5">
    <source>
        <dbReference type="ARBA" id="ARBA00022695"/>
    </source>
</evidence>
<dbReference type="InterPro" id="IPR002646">
    <property type="entry name" value="PolA_pol_head_dom"/>
</dbReference>
<evidence type="ECO:0000256" key="7">
    <source>
        <dbReference type="ARBA" id="ARBA00022741"/>
    </source>
</evidence>
<keyword evidence="12" id="KW-1185">Reference proteome</keyword>
<comment type="cofactor">
    <cofactor evidence="1">
        <name>Mg(2+)</name>
        <dbReference type="ChEBI" id="CHEBI:18420"/>
    </cofactor>
</comment>
<dbReference type="PANTHER" id="PTHR46173:SF1">
    <property type="entry name" value="CCA TRNA NUCLEOTIDYLTRANSFERASE 1, MITOCHONDRIAL"/>
    <property type="match status" value="1"/>
</dbReference>
<keyword evidence="6" id="KW-0479">Metal-binding</keyword>
<dbReference type="SUPFAM" id="SSF81891">
    <property type="entry name" value="Poly A polymerase C-terminal region-like"/>
    <property type="match status" value="1"/>
</dbReference>
<dbReference type="GO" id="GO:0016779">
    <property type="term" value="F:nucleotidyltransferase activity"/>
    <property type="evidence" value="ECO:0007669"/>
    <property type="project" value="UniProtKB-KW"/>
</dbReference>
<evidence type="ECO:0000313" key="14">
    <source>
        <dbReference type="RefSeq" id="XP_035660553.1"/>
    </source>
</evidence>
<evidence type="ECO:0000256" key="1">
    <source>
        <dbReference type="ARBA" id="ARBA00001946"/>
    </source>
</evidence>
<dbReference type="KEGG" id="bfo:118405263"/>
<dbReference type="InterPro" id="IPR043519">
    <property type="entry name" value="NT_sf"/>
</dbReference>
<accession>A0A9J7HLT3</accession>
<dbReference type="Gene3D" id="1.10.3090.10">
    <property type="entry name" value="cca-adding enzyme, domain 2"/>
    <property type="match status" value="1"/>
</dbReference>
<name>A0A9J7HLT3_BRAFL</name>
<keyword evidence="8" id="KW-0460">Magnesium</keyword>
<organism evidence="12 13">
    <name type="scientific">Branchiostoma floridae</name>
    <name type="common">Florida lancelet</name>
    <name type="synonym">Amphioxus</name>
    <dbReference type="NCBI Taxonomy" id="7739"/>
    <lineage>
        <taxon>Eukaryota</taxon>
        <taxon>Metazoa</taxon>
        <taxon>Chordata</taxon>
        <taxon>Cephalochordata</taxon>
        <taxon>Leptocardii</taxon>
        <taxon>Amphioxiformes</taxon>
        <taxon>Branchiostomatidae</taxon>
        <taxon>Branchiostoma</taxon>
    </lineage>
</organism>
<dbReference type="RefSeq" id="XP_035660553.1">
    <property type="nucleotide sequence ID" value="XM_035804660.1"/>
</dbReference>
<keyword evidence="5" id="KW-0548">Nucleotidyltransferase</keyword>
<evidence type="ECO:0000256" key="8">
    <source>
        <dbReference type="ARBA" id="ARBA00022842"/>
    </source>
</evidence>
<comment type="similarity">
    <text evidence="2 9">Belongs to the tRNA nucleotidyltransferase/poly(A) polymerase family.</text>
</comment>
<dbReference type="SUPFAM" id="SSF81301">
    <property type="entry name" value="Nucleotidyltransferase"/>
    <property type="match status" value="1"/>
</dbReference>
<protein>
    <submittedName>
        <fullName evidence="13 14">CCA tRNA nucleotidyltransferase 1, mitochondrial-like</fullName>
    </submittedName>
</protein>
<feature type="domain" description="tRNA nucleotidyltransferase/poly(A) polymerase RNA and SrmB- binding" evidence="11">
    <location>
        <begin position="230"/>
        <end position="279"/>
    </location>
</feature>
<dbReference type="GeneID" id="118405263"/>
<dbReference type="GO" id="GO:0000049">
    <property type="term" value="F:tRNA binding"/>
    <property type="evidence" value="ECO:0000318"/>
    <property type="project" value="GO_Central"/>
</dbReference>
<dbReference type="GO" id="GO:0046872">
    <property type="term" value="F:metal ion binding"/>
    <property type="evidence" value="ECO:0007669"/>
    <property type="project" value="UniProtKB-KW"/>
</dbReference>
<dbReference type="GO" id="GO:0005739">
    <property type="term" value="C:mitochondrion"/>
    <property type="evidence" value="ECO:0000318"/>
    <property type="project" value="GO_Central"/>
</dbReference>
<proteinExistence type="inferred from homology"/>
<dbReference type="Pfam" id="PF01743">
    <property type="entry name" value="PolyA_pol"/>
    <property type="match status" value="1"/>
</dbReference>
<dbReference type="Gene3D" id="3.30.460.10">
    <property type="entry name" value="Beta Polymerase, domain 2"/>
    <property type="match status" value="1"/>
</dbReference>